<gene>
    <name evidence="1" type="ORF">TU35_004230</name>
</gene>
<proteinExistence type="predicted"/>
<organism evidence="1 2">
    <name type="scientific">Thermoproteus sp. AZ2</name>
    <dbReference type="NCBI Taxonomy" id="1609232"/>
    <lineage>
        <taxon>Archaea</taxon>
        <taxon>Thermoproteota</taxon>
        <taxon>Thermoprotei</taxon>
        <taxon>Thermoproteales</taxon>
        <taxon>Thermoproteaceae</taxon>
        <taxon>Thermoproteus</taxon>
    </lineage>
</organism>
<accession>A0ACC6V1E2</accession>
<name>A0ACC6V1E2_9CREN</name>
<protein>
    <submittedName>
        <fullName evidence="1">D-2-hydroxyacid dehydrogenase</fullName>
    </submittedName>
</protein>
<comment type="caution">
    <text evidence="1">The sequence shown here is derived from an EMBL/GenBank/DDBJ whole genome shotgun (WGS) entry which is preliminary data.</text>
</comment>
<evidence type="ECO:0000313" key="1">
    <source>
        <dbReference type="EMBL" id="MFB6490450.1"/>
    </source>
</evidence>
<dbReference type="Proteomes" id="UP000033636">
    <property type="component" value="Unassembled WGS sequence"/>
</dbReference>
<dbReference type="EMBL" id="JZWT02000009">
    <property type="protein sequence ID" value="MFB6490450.1"/>
    <property type="molecule type" value="Genomic_DNA"/>
</dbReference>
<sequence length="305" mass="33832">MRALITDPTSDKFVERLRGFGVDVDYRPGIPREELLKIVGGYEILVFRSRTKVDQELIDRGERLKILARYGVGLDNVAVDYAIKRGITIVNAPNAPSRSAAELTIGLMLALARRIPLLDKEVKAGKWPKGKYMGVELYGKTLGVIGFGRIGRLVAQYARSLGMNVITSDVIDVSKEAEKIGARQVGFEQLLRESDAISVHVTLNPSTYRMLDDARLSLVKDNAMLINTSRGEVIDADALLKHIDRLWGAALDVLPEEPPKSEKLLRLISHEKVIVTPHIGSETAEAYERLAEELAVNIQEAIKRL</sequence>
<reference evidence="1" key="1">
    <citation type="submission" date="2024-07" db="EMBL/GenBank/DDBJ databases">
        <title>Metagenome and Metagenome-Assembled Genomes of Archaea from a hot spring from the geothermal field of Los Azufres, Mexico.</title>
        <authorList>
            <person name="Marin-Paredes R."/>
            <person name="Martinez-Romero E."/>
            <person name="Servin-Garciduenas L.E."/>
        </authorList>
    </citation>
    <scope>NUCLEOTIDE SEQUENCE</scope>
</reference>
<evidence type="ECO:0000313" key="2">
    <source>
        <dbReference type="Proteomes" id="UP000033636"/>
    </source>
</evidence>